<keyword evidence="1" id="KW-0812">Transmembrane</keyword>
<sequence length="47" mass="5011">MGISFWGSCYELTPTLVSTLVLLTGICSVFAFLGLRGLAVAKPHRAL</sequence>
<organism evidence="2 3">
    <name type="scientific">Prochlorococcus marinus (strain MIT 9303)</name>
    <dbReference type="NCBI Taxonomy" id="59922"/>
    <lineage>
        <taxon>Bacteria</taxon>
        <taxon>Bacillati</taxon>
        <taxon>Cyanobacteriota</taxon>
        <taxon>Cyanophyceae</taxon>
        <taxon>Synechococcales</taxon>
        <taxon>Prochlorococcaceae</taxon>
        <taxon>Prochlorococcus</taxon>
    </lineage>
</organism>
<dbReference type="HOGENOM" id="CLU_3172001_0_0_3"/>
<feature type="transmembrane region" description="Helical" evidence="1">
    <location>
        <begin position="12"/>
        <end position="35"/>
    </location>
</feature>
<gene>
    <name evidence="2" type="ordered locus">P9303_11431</name>
</gene>
<dbReference type="STRING" id="59922.P9303_11431"/>
<proteinExistence type="predicted"/>
<dbReference type="Proteomes" id="UP000002274">
    <property type="component" value="Chromosome"/>
</dbReference>
<protein>
    <submittedName>
        <fullName evidence="2">Uncharacterized protein</fullName>
    </submittedName>
</protein>
<evidence type="ECO:0000256" key="1">
    <source>
        <dbReference type="SAM" id="Phobius"/>
    </source>
</evidence>
<accession>A2C8T2</accession>
<dbReference type="AlphaFoldDB" id="A2C8T2"/>
<dbReference type="KEGG" id="pmf:P9303_11431"/>
<keyword evidence="1" id="KW-1133">Transmembrane helix</keyword>
<reference evidence="2 3" key="1">
    <citation type="journal article" date="2007" name="PLoS Genet.">
        <title>Patterns and implications of gene gain and loss in the evolution of Prochlorococcus.</title>
        <authorList>
            <person name="Kettler G.C."/>
            <person name="Martiny A.C."/>
            <person name="Huang K."/>
            <person name="Zucker J."/>
            <person name="Coleman M.L."/>
            <person name="Rodrigue S."/>
            <person name="Chen F."/>
            <person name="Lapidus A."/>
            <person name="Ferriera S."/>
            <person name="Johnson J."/>
            <person name="Steglich C."/>
            <person name="Church G.M."/>
            <person name="Richardson P."/>
            <person name="Chisholm S.W."/>
        </authorList>
    </citation>
    <scope>NUCLEOTIDE SEQUENCE [LARGE SCALE GENOMIC DNA]</scope>
    <source>
        <strain evidence="2 3">MIT 9303</strain>
    </source>
</reference>
<name>A2C8T2_PROM3</name>
<evidence type="ECO:0000313" key="3">
    <source>
        <dbReference type="Proteomes" id="UP000002274"/>
    </source>
</evidence>
<dbReference type="EMBL" id="CP000554">
    <property type="protein sequence ID" value="ABM77892.1"/>
    <property type="molecule type" value="Genomic_DNA"/>
</dbReference>
<evidence type="ECO:0000313" key="2">
    <source>
        <dbReference type="EMBL" id="ABM77892.1"/>
    </source>
</evidence>
<dbReference type="RefSeq" id="WP_011825793.1">
    <property type="nucleotide sequence ID" value="NC_008820.1"/>
</dbReference>
<keyword evidence="1" id="KW-0472">Membrane</keyword>